<evidence type="ECO:0000259" key="1">
    <source>
        <dbReference type="Pfam" id="PF01590"/>
    </source>
</evidence>
<evidence type="ECO:0000313" key="4">
    <source>
        <dbReference type="Proteomes" id="UP000706039"/>
    </source>
</evidence>
<gene>
    <name evidence="3" type="ORF">K7G82_18110</name>
</gene>
<sequence length="318" mass="34341">MTRTNSPHADIVFDTVRSASSAAVSPVAASWCRSALHHGLDPADRRTRERIDASSLHALRDAHRPLLDVANPVLDQMFRSVGRSGCGVILSDAHGVILERRIGAGDDREFSQAGLAMGARWAEAEEGTNGIGTCLFEDRPVVIHRDQHFASRNIGISCMDAPVHDPHGRLVAALDISTCRDDHGSAMAEIIIAFVRDAARRIERDYFCSHFEGARIIFLADDPTHGTALLAADRDDLVVGASRAARLKLGLDDAVLADPRPLDQLLGREQAPSFEDGDRAVLRRALAQAGGNASKAAQLLGIGRATLYRRMSRAGLRP</sequence>
<dbReference type="Gene3D" id="1.10.10.60">
    <property type="entry name" value="Homeodomain-like"/>
    <property type="match status" value="1"/>
</dbReference>
<dbReference type="Gene3D" id="3.30.450.40">
    <property type="match status" value="1"/>
</dbReference>
<dbReference type="Proteomes" id="UP000706039">
    <property type="component" value="Unassembled WGS sequence"/>
</dbReference>
<dbReference type="RefSeq" id="WP_222991308.1">
    <property type="nucleotide sequence ID" value="NZ_JAINVV010000008.1"/>
</dbReference>
<name>A0ABS7PSC0_9SPHN</name>
<feature type="domain" description="DNA binding HTH" evidence="2">
    <location>
        <begin position="275"/>
        <end position="312"/>
    </location>
</feature>
<dbReference type="InterPro" id="IPR002197">
    <property type="entry name" value="HTH_Fis"/>
</dbReference>
<comment type="caution">
    <text evidence="3">The sequence shown here is derived from an EMBL/GenBank/DDBJ whole genome shotgun (WGS) entry which is preliminary data.</text>
</comment>
<dbReference type="SUPFAM" id="SSF46689">
    <property type="entry name" value="Homeodomain-like"/>
    <property type="match status" value="1"/>
</dbReference>
<dbReference type="InterPro" id="IPR009057">
    <property type="entry name" value="Homeodomain-like_sf"/>
</dbReference>
<proteinExistence type="predicted"/>
<evidence type="ECO:0000313" key="3">
    <source>
        <dbReference type="EMBL" id="MBY8824225.1"/>
    </source>
</evidence>
<dbReference type="InterPro" id="IPR029016">
    <property type="entry name" value="GAF-like_dom_sf"/>
</dbReference>
<dbReference type="InterPro" id="IPR003018">
    <property type="entry name" value="GAF"/>
</dbReference>
<dbReference type="Pfam" id="PF01590">
    <property type="entry name" value="GAF"/>
    <property type="match status" value="1"/>
</dbReference>
<dbReference type="SUPFAM" id="SSF55781">
    <property type="entry name" value="GAF domain-like"/>
    <property type="match status" value="1"/>
</dbReference>
<evidence type="ECO:0000259" key="2">
    <source>
        <dbReference type="Pfam" id="PF02954"/>
    </source>
</evidence>
<accession>A0ABS7PSC0</accession>
<reference evidence="3 4" key="1">
    <citation type="submission" date="2021-08" db="EMBL/GenBank/DDBJ databases">
        <authorList>
            <person name="Tuo L."/>
        </authorList>
    </citation>
    <scope>NUCLEOTIDE SEQUENCE [LARGE SCALE GENOMIC DNA]</scope>
    <source>
        <strain evidence="3 4">JCM 31229</strain>
    </source>
</reference>
<feature type="domain" description="GAF" evidence="1">
    <location>
        <begin position="66"/>
        <end position="202"/>
    </location>
</feature>
<dbReference type="Pfam" id="PF02954">
    <property type="entry name" value="HTH_8"/>
    <property type="match status" value="1"/>
</dbReference>
<protein>
    <submittedName>
        <fullName evidence="3">GAF domain-containing protein</fullName>
    </submittedName>
</protein>
<dbReference type="PRINTS" id="PR01590">
    <property type="entry name" value="HTHFIS"/>
</dbReference>
<keyword evidence="4" id="KW-1185">Reference proteome</keyword>
<organism evidence="3 4">
    <name type="scientific">Sphingomonas colocasiae</name>
    <dbReference type="NCBI Taxonomy" id="1848973"/>
    <lineage>
        <taxon>Bacteria</taxon>
        <taxon>Pseudomonadati</taxon>
        <taxon>Pseudomonadota</taxon>
        <taxon>Alphaproteobacteria</taxon>
        <taxon>Sphingomonadales</taxon>
        <taxon>Sphingomonadaceae</taxon>
        <taxon>Sphingomonas</taxon>
    </lineage>
</organism>
<dbReference type="EMBL" id="JAINVV010000008">
    <property type="protein sequence ID" value="MBY8824225.1"/>
    <property type="molecule type" value="Genomic_DNA"/>
</dbReference>